<protein>
    <submittedName>
        <fullName evidence="10">ABC transporter, permease protein</fullName>
    </submittedName>
</protein>
<comment type="subcellular location">
    <subcellularLocation>
        <location evidence="1 7">Cell membrane</location>
        <topology evidence="1 7">Multi-pass membrane protein</topology>
    </subcellularLocation>
</comment>
<dbReference type="eggNOG" id="COG1173">
    <property type="taxonomic scope" value="Bacteria"/>
</dbReference>
<dbReference type="OrthoDB" id="6637947at2"/>
<dbReference type="CDD" id="cd06261">
    <property type="entry name" value="TM_PBP2"/>
    <property type="match status" value="1"/>
</dbReference>
<keyword evidence="2 7" id="KW-0813">Transport</keyword>
<feature type="transmembrane region" description="Helical" evidence="7">
    <location>
        <begin position="239"/>
        <end position="260"/>
    </location>
</feature>
<dbReference type="PANTHER" id="PTHR43386">
    <property type="entry name" value="OLIGOPEPTIDE TRANSPORT SYSTEM PERMEASE PROTEIN APPC"/>
    <property type="match status" value="1"/>
</dbReference>
<proteinExistence type="inferred from homology"/>
<dbReference type="PANTHER" id="PTHR43386:SF1">
    <property type="entry name" value="D,D-DIPEPTIDE TRANSPORT SYSTEM PERMEASE PROTEIN DDPC-RELATED"/>
    <property type="match status" value="1"/>
</dbReference>
<dbReference type="SUPFAM" id="SSF161098">
    <property type="entry name" value="MetI-like"/>
    <property type="match status" value="1"/>
</dbReference>
<dbReference type="InterPro" id="IPR025966">
    <property type="entry name" value="OppC_N"/>
</dbReference>
<keyword evidence="3" id="KW-1003">Cell membrane</keyword>
<keyword evidence="5 7" id="KW-1133">Transmembrane helix</keyword>
<feature type="transmembrane region" description="Helical" evidence="7">
    <location>
        <begin position="295"/>
        <end position="318"/>
    </location>
</feature>
<keyword evidence="6 7" id="KW-0472">Membrane</keyword>
<dbReference type="InterPro" id="IPR000515">
    <property type="entry name" value="MetI-like"/>
</dbReference>
<evidence type="ECO:0000313" key="11">
    <source>
        <dbReference type="Proteomes" id="UP000005947"/>
    </source>
</evidence>
<dbReference type="Pfam" id="PF12911">
    <property type="entry name" value="OppC_N"/>
    <property type="match status" value="1"/>
</dbReference>
<evidence type="ECO:0000259" key="9">
    <source>
        <dbReference type="PROSITE" id="PS50928"/>
    </source>
</evidence>
<evidence type="ECO:0000256" key="7">
    <source>
        <dbReference type="RuleBase" id="RU363032"/>
    </source>
</evidence>
<keyword evidence="4 7" id="KW-0812">Transmembrane</keyword>
<dbReference type="InterPro" id="IPR035906">
    <property type="entry name" value="MetI-like_sf"/>
</dbReference>
<gene>
    <name evidence="10" type="ORF">HMPREF0091_11014</name>
</gene>
<comment type="similarity">
    <text evidence="7">Belongs to the binding-protein-dependent transport system permease family.</text>
</comment>
<accession>F1T6B4</accession>
<reference evidence="10 11" key="1">
    <citation type="submission" date="2011-02" db="EMBL/GenBank/DDBJ databases">
        <authorList>
            <person name="Muzny D."/>
            <person name="Qin X."/>
            <person name="Buhay C."/>
            <person name="Dugan-Rocha S."/>
            <person name="Ding Y."/>
            <person name="Chen G."/>
            <person name="Hawes A."/>
            <person name="Holder M."/>
            <person name="Jhangiani S."/>
            <person name="Johnson A."/>
            <person name="Khan Z."/>
            <person name="Li Z."/>
            <person name="Liu W."/>
            <person name="Liu X."/>
            <person name="Perez L."/>
            <person name="Shen H."/>
            <person name="Wang Q."/>
            <person name="Watt J."/>
            <person name="Xi L."/>
            <person name="Xin Y."/>
            <person name="Zhou J."/>
            <person name="Deng J."/>
            <person name="Jiang H."/>
            <person name="Liu Y."/>
            <person name="Qu J."/>
            <person name="Song X.-Z."/>
            <person name="Zhang L."/>
            <person name="Villasana D."/>
            <person name="Johnson A."/>
            <person name="Liu J."/>
            <person name="Liyanage D."/>
            <person name="Lorensuhewa L."/>
            <person name="Robinson T."/>
            <person name="Song A."/>
            <person name="Song B.-B."/>
            <person name="Dinh H."/>
            <person name="Thornton R."/>
            <person name="Coyle M."/>
            <person name="Francisco L."/>
            <person name="Jackson L."/>
            <person name="Javaid M."/>
            <person name="Korchina V."/>
            <person name="Kovar C."/>
            <person name="Mata R."/>
            <person name="Mathew T."/>
            <person name="Ngo R."/>
            <person name="Nguyen L."/>
            <person name="Nguyen N."/>
            <person name="Okwuonu G."/>
            <person name="Ongeri F."/>
            <person name="Pham C."/>
            <person name="Simmons D."/>
            <person name="Wilczek-Boney K."/>
            <person name="Hale W."/>
            <person name="Jakkamsetti A."/>
            <person name="Pham P."/>
            <person name="Ruth R."/>
            <person name="San Lucas F."/>
            <person name="Warren J."/>
            <person name="Zhang J."/>
            <person name="Zhao Z."/>
            <person name="Zhou C."/>
            <person name="Zhu D."/>
            <person name="Lee S."/>
            <person name="Bess C."/>
            <person name="Blankenburg K."/>
            <person name="Forbes L."/>
            <person name="Fu Q."/>
            <person name="Gubbala S."/>
            <person name="Hirani K."/>
            <person name="Jayaseelan J.C."/>
            <person name="Lara F."/>
            <person name="Munidasa M."/>
            <person name="Palculict T."/>
            <person name="Patil S."/>
            <person name="Pu L.-L."/>
            <person name="Saada N."/>
            <person name="Tang L."/>
            <person name="Weissenberger G."/>
            <person name="Zhu Y."/>
            <person name="Hemphill L."/>
            <person name="Shang Y."/>
            <person name="Youmans B."/>
            <person name="Ayvaz T."/>
            <person name="Ross M."/>
            <person name="Santibanez J."/>
            <person name="Aqrawi P."/>
            <person name="Gross S."/>
            <person name="Joshi V."/>
            <person name="Fowler G."/>
            <person name="Nazareth L."/>
            <person name="Reid J."/>
            <person name="Worley K."/>
            <person name="Petrosino J."/>
            <person name="Highlander S."/>
            <person name="Gibbs R."/>
        </authorList>
    </citation>
    <scope>NUCLEOTIDE SEQUENCE [LARGE SCALE GENOMIC DNA]</scope>
    <source>
        <strain evidence="10 11">DSM 15829</strain>
    </source>
</reference>
<organism evidence="10 11">
    <name type="scientific">Fannyhessea vaginae DSM 15829</name>
    <dbReference type="NCBI Taxonomy" id="525256"/>
    <lineage>
        <taxon>Bacteria</taxon>
        <taxon>Bacillati</taxon>
        <taxon>Actinomycetota</taxon>
        <taxon>Coriobacteriia</taxon>
        <taxon>Coriobacteriales</taxon>
        <taxon>Atopobiaceae</taxon>
        <taxon>Fannyhessea</taxon>
    </lineage>
</organism>
<dbReference type="GO" id="GO:0055085">
    <property type="term" value="P:transmembrane transport"/>
    <property type="evidence" value="ECO:0007669"/>
    <property type="project" value="InterPro"/>
</dbReference>
<evidence type="ECO:0000256" key="1">
    <source>
        <dbReference type="ARBA" id="ARBA00004651"/>
    </source>
</evidence>
<dbReference type="Pfam" id="PF00528">
    <property type="entry name" value="BPD_transp_1"/>
    <property type="match status" value="1"/>
</dbReference>
<feature type="transmembrane region" description="Helical" evidence="7">
    <location>
        <begin position="165"/>
        <end position="185"/>
    </location>
</feature>
<feature type="transmembrane region" description="Helical" evidence="7">
    <location>
        <begin position="128"/>
        <end position="153"/>
    </location>
</feature>
<evidence type="ECO:0000256" key="5">
    <source>
        <dbReference type="ARBA" id="ARBA00022989"/>
    </source>
</evidence>
<evidence type="ECO:0000256" key="6">
    <source>
        <dbReference type="ARBA" id="ARBA00023136"/>
    </source>
</evidence>
<sequence length="329" mass="35753">MMSLKNMFDKSKKLKPIGIQTPEEQKENAPKEGSDPIDKPKTRTMWGDAWGRLSRNKLAIASIIWIIFMILVALTADLWVPQTLGNPTEIDSTTMAQSSRLPPSLEHPFGTDTLGRDVLCRVIYGARISLSVGVLATLISTVIGLVMGSFSAYYGGIWDTLIMRLADIFLAFPYILFVIAMLAVIGPGIQNVFLAIGILGWPSIARVFRSAILSVKSADFVDAARSMGASDARIIMRHIFPNSVASIVVYSTMNIGGAILTESALSYLGMGVIPPDPSWGIMIQDGQIYLATQPWLMIMPGLAILTTVLSFTLLGDGLRDALDVKMKDA</sequence>
<dbReference type="GeneID" id="93210508"/>
<feature type="domain" description="ABC transmembrane type-1" evidence="9">
    <location>
        <begin position="126"/>
        <end position="315"/>
    </location>
</feature>
<comment type="caution">
    <text evidence="10">The sequence shown here is derived from an EMBL/GenBank/DDBJ whole genome shotgun (WGS) entry which is preliminary data.</text>
</comment>
<dbReference type="GO" id="GO:0005886">
    <property type="term" value="C:plasma membrane"/>
    <property type="evidence" value="ECO:0007669"/>
    <property type="project" value="UniProtKB-SubCell"/>
</dbReference>
<dbReference type="InterPro" id="IPR050366">
    <property type="entry name" value="BP-dependent_transpt_permease"/>
</dbReference>
<dbReference type="RefSeq" id="WP_006303218.1">
    <property type="nucleotide sequence ID" value="NZ_ACGK02000002.1"/>
</dbReference>
<feature type="region of interest" description="Disordered" evidence="8">
    <location>
        <begin position="1"/>
        <end position="42"/>
    </location>
</feature>
<dbReference type="EMBL" id="ACGK02000002">
    <property type="protein sequence ID" value="EGF23019.1"/>
    <property type="molecule type" value="Genomic_DNA"/>
</dbReference>
<evidence type="ECO:0000313" key="10">
    <source>
        <dbReference type="EMBL" id="EGF23019.1"/>
    </source>
</evidence>
<dbReference type="AlphaFoldDB" id="F1T6B4"/>
<dbReference type="PROSITE" id="PS50928">
    <property type="entry name" value="ABC_TM1"/>
    <property type="match status" value="1"/>
</dbReference>
<feature type="transmembrane region" description="Helical" evidence="7">
    <location>
        <begin position="191"/>
        <end position="208"/>
    </location>
</feature>
<keyword evidence="11" id="KW-1185">Reference proteome</keyword>
<name>F1T6B4_9ACTN</name>
<feature type="compositionally biased region" description="Basic and acidic residues" evidence="8">
    <location>
        <begin position="23"/>
        <end position="41"/>
    </location>
</feature>
<dbReference type="Gene3D" id="1.10.3720.10">
    <property type="entry name" value="MetI-like"/>
    <property type="match status" value="1"/>
</dbReference>
<dbReference type="Proteomes" id="UP000005947">
    <property type="component" value="Unassembled WGS sequence"/>
</dbReference>
<evidence type="ECO:0000256" key="2">
    <source>
        <dbReference type="ARBA" id="ARBA00022448"/>
    </source>
</evidence>
<evidence type="ECO:0000256" key="4">
    <source>
        <dbReference type="ARBA" id="ARBA00022692"/>
    </source>
</evidence>
<evidence type="ECO:0000256" key="8">
    <source>
        <dbReference type="SAM" id="MobiDB-lite"/>
    </source>
</evidence>
<evidence type="ECO:0000256" key="3">
    <source>
        <dbReference type="ARBA" id="ARBA00022475"/>
    </source>
</evidence>
<feature type="transmembrane region" description="Helical" evidence="7">
    <location>
        <begin position="58"/>
        <end position="80"/>
    </location>
</feature>